<dbReference type="CDD" id="cd00077">
    <property type="entry name" value="HDc"/>
    <property type="match status" value="1"/>
</dbReference>
<keyword evidence="3" id="KW-0808">Transferase</keyword>
<dbReference type="InterPro" id="IPR003607">
    <property type="entry name" value="HD/PDEase_dom"/>
</dbReference>
<reference evidence="3 4" key="1">
    <citation type="submission" date="2018-03" db="EMBL/GenBank/DDBJ databases">
        <title>Genomic Encyclopedia of Archaeal and Bacterial Type Strains, Phase II (KMG-II): from individual species to whole genera.</title>
        <authorList>
            <person name="Goeker M."/>
        </authorList>
    </citation>
    <scope>NUCLEOTIDE SEQUENCE [LARGE SCALE GENOMIC DNA]</scope>
    <source>
        <strain evidence="3 4">DSM 28229</strain>
    </source>
</reference>
<dbReference type="EMBL" id="QGDO01000002">
    <property type="protein sequence ID" value="PWJ43176.1"/>
    <property type="molecule type" value="Genomic_DNA"/>
</dbReference>
<feature type="domain" description="HD" evidence="2">
    <location>
        <begin position="45"/>
        <end position="141"/>
    </location>
</feature>
<evidence type="ECO:0000313" key="3">
    <source>
        <dbReference type="EMBL" id="PWJ43176.1"/>
    </source>
</evidence>
<evidence type="ECO:0000259" key="2">
    <source>
        <dbReference type="Pfam" id="PF01966"/>
    </source>
</evidence>
<keyword evidence="4" id="KW-1185">Reference proteome</keyword>
<dbReference type="PANTHER" id="PTHR47545:SF1">
    <property type="entry name" value="MULTIFUNCTIONAL CCA PROTEIN"/>
    <property type="match status" value="1"/>
</dbReference>
<dbReference type="Gene3D" id="1.10.3090.10">
    <property type="entry name" value="cca-adding enzyme, domain 2"/>
    <property type="match status" value="1"/>
</dbReference>
<dbReference type="Pfam" id="PF13671">
    <property type="entry name" value="AAA_33"/>
    <property type="match status" value="1"/>
</dbReference>
<evidence type="ECO:0000256" key="1">
    <source>
        <dbReference type="ARBA" id="ARBA00022741"/>
    </source>
</evidence>
<dbReference type="AlphaFoldDB" id="A0A315ZC75"/>
<keyword evidence="3" id="KW-0418">Kinase</keyword>
<evidence type="ECO:0000313" key="4">
    <source>
        <dbReference type="Proteomes" id="UP000245535"/>
    </source>
</evidence>
<dbReference type="PANTHER" id="PTHR47545">
    <property type="entry name" value="MULTIFUNCTIONAL CCA PROTEIN"/>
    <property type="match status" value="1"/>
</dbReference>
<protein>
    <submittedName>
        <fullName evidence="3">Putative kinase</fullName>
    </submittedName>
</protein>
<dbReference type="SUPFAM" id="SSF52540">
    <property type="entry name" value="P-loop containing nucleoside triphosphate hydrolases"/>
    <property type="match status" value="1"/>
</dbReference>
<dbReference type="Pfam" id="PF01966">
    <property type="entry name" value="HD"/>
    <property type="match status" value="1"/>
</dbReference>
<dbReference type="InterPro" id="IPR027417">
    <property type="entry name" value="P-loop_NTPase"/>
</dbReference>
<dbReference type="InterPro" id="IPR006674">
    <property type="entry name" value="HD_domain"/>
</dbReference>
<organism evidence="3 4">
    <name type="scientific">Sediminitomix flava</name>
    <dbReference type="NCBI Taxonomy" id="379075"/>
    <lineage>
        <taxon>Bacteria</taxon>
        <taxon>Pseudomonadati</taxon>
        <taxon>Bacteroidota</taxon>
        <taxon>Cytophagia</taxon>
        <taxon>Cytophagales</taxon>
        <taxon>Flammeovirgaceae</taxon>
        <taxon>Sediminitomix</taxon>
    </lineage>
</organism>
<gene>
    <name evidence="3" type="ORF">BC781_102725</name>
</gene>
<dbReference type="Proteomes" id="UP000245535">
    <property type="component" value="Unassembled WGS sequence"/>
</dbReference>
<dbReference type="GO" id="GO:0016301">
    <property type="term" value="F:kinase activity"/>
    <property type="evidence" value="ECO:0007669"/>
    <property type="project" value="UniProtKB-KW"/>
</dbReference>
<dbReference type="Gene3D" id="3.40.50.300">
    <property type="entry name" value="P-loop containing nucleotide triphosphate hydrolases"/>
    <property type="match status" value="1"/>
</dbReference>
<sequence>MNWKFPYYEIDQPIDWDSLEAQFDWFQEMKDVPQDAIWHGEGDVMTHTKMVVDALVTLDEFKVLEEQDKHILFAAALMHDIEKRSTTSTEEIDGIQRIISPRHAKKGEFTVRKLLYITIPTPFKVREQICKLVRLHGLPLWAIEKSNPHKAVTEASLEVNTQHLAMLAKADVLGRICHDQEGMLERIEYFIELCIENECWGKTRHFENDFARFFYLNKEVSPDYIPFDNFEFEVFMMSALPGSGKDTYIAQNFDLPILSLDDIRRELKIDPKDKKKGGKVIQEAKELAKKYLREKQSFVFNATNITADMRRKWSSLFMTYGAKVSIIYIEVPYKQLLKQNHDREHKVPEVEIDKMIGKLEIPTAIEAPHIILNVD</sequence>
<dbReference type="GO" id="GO:0000166">
    <property type="term" value="F:nucleotide binding"/>
    <property type="evidence" value="ECO:0007669"/>
    <property type="project" value="UniProtKB-KW"/>
</dbReference>
<proteinExistence type="predicted"/>
<comment type="caution">
    <text evidence="3">The sequence shown here is derived from an EMBL/GenBank/DDBJ whole genome shotgun (WGS) entry which is preliminary data.</text>
</comment>
<dbReference type="InterPro" id="IPR050124">
    <property type="entry name" value="tRNA_CCA-adding_enzyme"/>
</dbReference>
<dbReference type="SUPFAM" id="SSF109604">
    <property type="entry name" value="HD-domain/PDEase-like"/>
    <property type="match status" value="1"/>
</dbReference>
<dbReference type="RefSeq" id="WP_109617500.1">
    <property type="nucleotide sequence ID" value="NZ_QGDO01000002.1"/>
</dbReference>
<accession>A0A315ZC75</accession>
<dbReference type="OrthoDB" id="9805698at2"/>
<keyword evidence="1" id="KW-0547">Nucleotide-binding</keyword>
<name>A0A315ZC75_SEDFL</name>